<dbReference type="Pfam" id="PF13305">
    <property type="entry name" value="TetR_C_33"/>
    <property type="match status" value="1"/>
</dbReference>
<gene>
    <name evidence="6" type="ORF">GCM10010102_13040</name>
</gene>
<dbReference type="PROSITE" id="PS50977">
    <property type="entry name" value="HTH_TETR_2"/>
    <property type="match status" value="1"/>
</dbReference>
<proteinExistence type="predicted"/>
<dbReference type="InterPro" id="IPR050109">
    <property type="entry name" value="HTH-type_TetR-like_transc_reg"/>
</dbReference>
<keyword evidence="3" id="KW-0804">Transcription</keyword>
<dbReference type="PANTHER" id="PTHR30055:SF243">
    <property type="entry name" value="HTH-TYPE TRANSCRIPTIONAL REGULATOR RV1816"/>
    <property type="match status" value="1"/>
</dbReference>
<reference evidence="6" key="2">
    <citation type="submission" date="2020-09" db="EMBL/GenBank/DDBJ databases">
        <authorList>
            <person name="Sun Q."/>
            <person name="Ohkuma M."/>
        </authorList>
    </citation>
    <scope>NUCLEOTIDE SEQUENCE</scope>
    <source>
        <strain evidence="6">JCM 3051</strain>
    </source>
</reference>
<feature type="domain" description="HTH tetR-type" evidence="5">
    <location>
        <begin position="28"/>
        <end position="88"/>
    </location>
</feature>
<dbReference type="Proteomes" id="UP000655589">
    <property type="component" value="Unassembled WGS sequence"/>
</dbReference>
<sequence length="258" mass="27040">MLSFEADALSWHPGRMSPARTARALARETITREILDAARARLAVDGAAGLSLRAVARDVEMVSSAVYRYFPSRDALLTALLVEAYDELGAAVESAEAAVADRADTAARWSAAFRAAREWSVAHPAEFSLLYGTPVPGYAAPRSTVGPATRVISVLVRIAGDAFAAGARPVVVPAGTADGPGIVAPALDYLAEHDLVGAEVLADDAFAETLRRVLVAWTTLFGTISFELFGHLVGSVSDTAGWVDEVAARFAADLGMAV</sequence>
<keyword evidence="2 4" id="KW-0238">DNA-binding</keyword>
<evidence type="ECO:0000256" key="4">
    <source>
        <dbReference type="PROSITE-ProRule" id="PRU00335"/>
    </source>
</evidence>
<dbReference type="GO" id="GO:0003700">
    <property type="term" value="F:DNA-binding transcription factor activity"/>
    <property type="evidence" value="ECO:0007669"/>
    <property type="project" value="TreeGrafter"/>
</dbReference>
<dbReference type="InterPro" id="IPR036271">
    <property type="entry name" value="Tet_transcr_reg_TetR-rel_C_sf"/>
</dbReference>
<dbReference type="EMBL" id="BMPT01000004">
    <property type="protein sequence ID" value="GGM18845.1"/>
    <property type="molecule type" value="Genomic_DNA"/>
</dbReference>
<accession>A0A8H9L499</accession>
<organism evidence="6 7">
    <name type="scientific">Promicromonospora citrea</name>
    <dbReference type="NCBI Taxonomy" id="43677"/>
    <lineage>
        <taxon>Bacteria</taxon>
        <taxon>Bacillati</taxon>
        <taxon>Actinomycetota</taxon>
        <taxon>Actinomycetes</taxon>
        <taxon>Micrococcales</taxon>
        <taxon>Promicromonosporaceae</taxon>
        <taxon>Promicromonospora</taxon>
    </lineage>
</organism>
<dbReference type="InterPro" id="IPR025996">
    <property type="entry name" value="MT1864/Rv1816-like_C"/>
</dbReference>
<evidence type="ECO:0000256" key="1">
    <source>
        <dbReference type="ARBA" id="ARBA00023015"/>
    </source>
</evidence>
<evidence type="ECO:0000313" key="6">
    <source>
        <dbReference type="EMBL" id="GGM18845.1"/>
    </source>
</evidence>
<evidence type="ECO:0000256" key="2">
    <source>
        <dbReference type="ARBA" id="ARBA00023125"/>
    </source>
</evidence>
<dbReference type="PANTHER" id="PTHR30055">
    <property type="entry name" value="HTH-TYPE TRANSCRIPTIONAL REGULATOR RUTR"/>
    <property type="match status" value="1"/>
</dbReference>
<comment type="caution">
    <text evidence="6">The sequence shown here is derived from an EMBL/GenBank/DDBJ whole genome shotgun (WGS) entry which is preliminary data.</text>
</comment>
<name>A0A8H9L499_9MICO</name>
<evidence type="ECO:0000313" key="7">
    <source>
        <dbReference type="Proteomes" id="UP000655589"/>
    </source>
</evidence>
<dbReference type="SUPFAM" id="SSF48498">
    <property type="entry name" value="Tetracyclin repressor-like, C-terminal domain"/>
    <property type="match status" value="1"/>
</dbReference>
<dbReference type="GO" id="GO:0000976">
    <property type="term" value="F:transcription cis-regulatory region binding"/>
    <property type="evidence" value="ECO:0007669"/>
    <property type="project" value="TreeGrafter"/>
</dbReference>
<evidence type="ECO:0000256" key="3">
    <source>
        <dbReference type="ARBA" id="ARBA00023163"/>
    </source>
</evidence>
<dbReference type="InterPro" id="IPR001647">
    <property type="entry name" value="HTH_TetR"/>
</dbReference>
<dbReference type="SUPFAM" id="SSF46689">
    <property type="entry name" value="Homeodomain-like"/>
    <property type="match status" value="1"/>
</dbReference>
<dbReference type="AlphaFoldDB" id="A0A8H9L499"/>
<feature type="DNA-binding region" description="H-T-H motif" evidence="4">
    <location>
        <begin position="51"/>
        <end position="70"/>
    </location>
</feature>
<evidence type="ECO:0000259" key="5">
    <source>
        <dbReference type="PROSITE" id="PS50977"/>
    </source>
</evidence>
<reference evidence="6" key="1">
    <citation type="journal article" date="2014" name="Int. J. Syst. Evol. Microbiol.">
        <title>Complete genome sequence of Corynebacterium casei LMG S-19264T (=DSM 44701T), isolated from a smear-ripened cheese.</title>
        <authorList>
            <consortium name="US DOE Joint Genome Institute (JGI-PGF)"/>
            <person name="Walter F."/>
            <person name="Albersmeier A."/>
            <person name="Kalinowski J."/>
            <person name="Ruckert C."/>
        </authorList>
    </citation>
    <scope>NUCLEOTIDE SEQUENCE</scope>
    <source>
        <strain evidence="6">JCM 3051</strain>
    </source>
</reference>
<dbReference type="Gene3D" id="1.10.357.10">
    <property type="entry name" value="Tetracycline Repressor, domain 2"/>
    <property type="match status" value="1"/>
</dbReference>
<dbReference type="InterPro" id="IPR009057">
    <property type="entry name" value="Homeodomain-like_sf"/>
</dbReference>
<keyword evidence="1" id="KW-0805">Transcription regulation</keyword>
<dbReference type="Pfam" id="PF00440">
    <property type="entry name" value="TetR_N"/>
    <property type="match status" value="1"/>
</dbReference>
<protein>
    <submittedName>
        <fullName evidence="6">TetR family transcriptional regulator</fullName>
    </submittedName>
</protein>
<keyword evidence="7" id="KW-1185">Reference proteome</keyword>